<dbReference type="CDD" id="cd11386">
    <property type="entry name" value="MCP_signal"/>
    <property type="match status" value="1"/>
</dbReference>
<dbReference type="Gene3D" id="1.10.287.950">
    <property type="entry name" value="Methyl-accepting chemotaxis protein"/>
    <property type="match status" value="1"/>
</dbReference>
<keyword evidence="2" id="KW-1003">Cell membrane</keyword>
<dbReference type="RefSeq" id="WP_228346383.1">
    <property type="nucleotide sequence ID" value="NZ_CP046056.1"/>
</dbReference>
<dbReference type="PANTHER" id="PTHR32089">
    <property type="entry name" value="METHYL-ACCEPTING CHEMOTAXIS PROTEIN MCPB"/>
    <property type="match status" value="1"/>
</dbReference>
<evidence type="ECO:0000256" key="3">
    <source>
        <dbReference type="ARBA" id="ARBA00023224"/>
    </source>
</evidence>
<feature type="coiled-coil region" evidence="6">
    <location>
        <begin position="40"/>
        <end position="100"/>
    </location>
</feature>
<dbReference type="SUPFAM" id="SSF58104">
    <property type="entry name" value="Methyl-accepting chemotaxis protein (MCP) signaling domain"/>
    <property type="match status" value="1"/>
</dbReference>
<keyword evidence="7" id="KW-1133">Transmembrane helix</keyword>
<dbReference type="InterPro" id="IPR003660">
    <property type="entry name" value="HAMP_dom"/>
</dbReference>
<feature type="transmembrane region" description="Helical" evidence="7">
    <location>
        <begin position="270"/>
        <end position="292"/>
    </location>
</feature>
<dbReference type="GO" id="GO:0007165">
    <property type="term" value="P:signal transduction"/>
    <property type="evidence" value="ECO:0007669"/>
    <property type="project" value="UniProtKB-KW"/>
</dbReference>
<dbReference type="InterPro" id="IPR004089">
    <property type="entry name" value="MCPsignal_dom"/>
</dbReference>
<keyword evidence="12" id="KW-1185">Reference proteome</keyword>
<protein>
    <submittedName>
        <fullName evidence="11">HAMP domain-containing protein</fullName>
    </submittedName>
</protein>
<feature type="domain" description="Methyl-accepting transducer" evidence="8">
    <location>
        <begin position="352"/>
        <end position="588"/>
    </location>
</feature>
<dbReference type="AlphaFoldDB" id="A0A9X7UVK7"/>
<dbReference type="PANTHER" id="PTHR32089:SF120">
    <property type="entry name" value="METHYL-ACCEPTING CHEMOTAXIS PROTEIN TLPQ"/>
    <property type="match status" value="1"/>
</dbReference>
<dbReference type="GO" id="GO:0005886">
    <property type="term" value="C:plasma membrane"/>
    <property type="evidence" value="ECO:0007669"/>
    <property type="project" value="UniProtKB-SubCell"/>
</dbReference>
<evidence type="ECO:0000313" key="12">
    <source>
        <dbReference type="Proteomes" id="UP000596074"/>
    </source>
</evidence>
<comment type="similarity">
    <text evidence="4">Belongs to the methyl-accepting chemotaxis (MCP) protein family.</text>
</comment>
<evidence type="ECO:0000256" key="6">
    <source>
        <dbReference type="SAM" id="Coils"/>
    </source>
</evidence>
<dbReference type="PROSITE" id="PS50192">
    <property type="entry name" value="T_SNARE"/>
    <property type="match status" value="1"/>
</dbReference>
<dbReference type="Pfam" id="PF00015">
    <property type="entry name" value="MCPsignal"/>
    <property type="match status" value="1"/>
</dbReference>
<feature type="domain" description="HAMP" evidence="10">
    <location>
        <begin position="294"/>
        <end position="347"/>
    </location>
</feature>
<evidence type="ECO:0000259" key="9">
    <source>
        <dbReference type="PROSITE" id="PS50192"/>
    </source>
</evidence>
<proteinExistence type="inferred from homology"/>
<feature type="domain" description="T-SNARE coiled-coil homology" evidence="9">
    <location>
        <begin position="539"/>
        <end position="601"/>
    </location>
</feature>
<dbReference type="FunFam" id="1.10.287.950:FF:000001">
    <property type="entry name" value="Methyl-accepting chemotaxis sensory transducer"/>
    <property type="match status" value="1"/>
</dbReference>
<dbReference type="InterPro" id="IPR000727">
    <property type="entry name" value="T_SNARE_dom"/>
</dbReference>
<keyword evidence="6" id="KW-0175">Coiled coil</keyword>
<comment type="subcellular location">
    <subcellularLocation>
        <location evidence="1">Cell inner membrane</location>
        <topology evidence="1">Multi-pass membrane protein</topology>
    </subcellularLocation>
</comment>
<dbReference type="CDD" id="cd06225">
    <property type="entry name" value="HAMP"/>
    <property type="match status" value="1"/>
</dbReference>
<evidence type="ECO:0000256" key="2">
    <source>
        <dbReference type="ARBA" id="ARBA00022519"/>
    </source>
</evidence>
<evidence type="ECO:0000256" key="5">
    <source>
        <dbReference type="PROSITE-ProRule" id="PRU00284"/>
    </source>
</evidence>
<keyword evidence="7" id="KW-0812">Transmembrane</keyword>
<dbReference type="GO" id="GO:0006935">
    <property type="term" value="P:chemotaxis"/>
    <property type="evidence" value="ECO:0007669"/>
    <property type="project" value="UniProtKB-ARBA"/>
</dbReference>
<dbReference type="Pfam" id="PF00672">
    <property type="entry name" value="HAMP"/>
    <property type="match status" value="1"/>
</dbReference>
<evidence type="ECO:0000259" key="8">
    <source>
        <dbReference type="PROSITE" id="PS50111"/>
    </source>
</evidence>
<organism evidence="11 12">
    <name type="scientific">Venatoribacter cucullus</name>
    <dbReference type="NCBI Taxonomy" id="2661630"/>
    <lineage>
        <taxon>Bacteria</taxon>
        <taxon>Pseudomonadati</taxon>
        <taxon>Pseudomonadota</taxon>
        <taxon>Gammaproteobacteria</taxon>
        <taxon>Oceanospirillales</taxon>
        <taxon>Oceanospirillaceae</taxon>
        <taxon>Venatoribacter</taxon>
    </lineage>
</organism>
<feature type="coiled-coil region" evidence="6">
    <location>
        <begin position="423"/>
        <end position="450"/>
    </location>
</feature>
<gene>
    <name evidence="11" type="ORF">GJQ55_04815</name>
</gene>
<evidence type="ECO:0000256" key="7">
    <source>
        <dbReference type="SAM" id="Phobius"/>
    </source>
</evidence>
<sequence>MNLNNLSIRHKHSLILTLVVAGLLATALLGLQQFSRLNQLANAQLQLQLLDSDILLLRRNEKDFMARLELRYRDQFRSNFKALQDNTKNLSDTLQQLEIDTRLTGQLQQQTQRYHDSFIALTALQETIGLDPKSGLYGELRKAVHNIEEMAEASQAYDVLYHMLMLRRHEKDFMLRLDAAYIQRFNDGIEPLRSALILNQQENDTTQAEALLDQYQNRFMQLVKAQQDMGLTESEGLQGEMRDTIHQTDSIFKQLREQLDTELQALTQSVYLTLGISILLTFAIITGLTIIVSRAIYLPVQTITEKIGHIARDLDLTHLINHKTGDEIGMLSSSFDRLITTLRETVAQVQAGATEVASASEEMSAITKAVGDASHQQQDEVSQAVTAMTEMTSTIQNIANNAGQAASAVSEIHHEVTQSRGIASDARTEIETLNTEILQATEAITRLQKDSQKIGEILGEISAIAEQTNLLALNAAIEAARAGEQGRGFAVVADEVRTLASRTQVSTESIRSNITEFNKGTADVVATVLKSRDRAEVGIRKVSETSSALESIYSNISSINDLNTQIATAAEEQSYAAEEINRNILTVNELAATSHEQASQAAEASRVLAQLASRLNQTVEKFIVE</sequence>
<dbReference type="KEGG" id="vcw:GJQ55_04815"/>
<keyword evidence="2" id="KW-0997">Cell inner membrane</keyword>
<dbReference type="InterPro" id="IPR032255">
    <property type="entry name" value="HBM"/>
</dbReference>
<accession>A0A9X7UVK7</accession>
<keyword evidence="7" id="KW-0472">Membrane</keyword>
<evidence type="ECO:0000313" key="11">
    <source>
        <dbReference type="EMBL" id="QQD23842.1"/>
    </source>
</evidence>
<dbReference type="PROSITE" id="PS50885">
    <property type="entry name" value="HAMP"/>
    <property type="match status" value="1"/>
</dbReference>
<name>A0A9X7UVK7_9GAMM</name>
<evidence type="ECO:0000259" key="10">
    <source>
        <dbReference type="PROSITE" id="PS50885"/>
    </source>
</evidence>
<dbReference type="PROSITE" id="PS50111">
    <property type="entry name" value="CHEMOTAXIS_TRANSDUC_2"/>
    <property type="match status" value="1"/>
</dbReference>
<keyword evidence="3 5" id="KW-0807">Transducer</keyword>
<evidence type="ECO:0000256" key="4">
    <source>
        <dbReference type="ARBA" id="ARBA00029447"/>
    </source>
</evidence>
<dbReference type="Proteomes" id="UP000596074">
    <property type="component" value="Chromosome"/>
</dbReference>
<evidence type="ECO:0000256" key="1">
    <source>
        <dbReference type="ARBA" id="ARBA00004429"/>
    </source>
</evidence>
<dbReference type="SMART" id="SM00283">
    <property type="entry name" value="MA"/>
    <property type="match status" value="1"/>
</dbReference>
<dbReference type="SMART" id="SM00304">
    <property type="entry name" value="HAMP"/>
    <property type="match status" value="2"/>
</dbReference>
<reference evidence="11 12" key="1">
    <citation type="submission" date="2019-11" db="EMBL/GenBank/DDBJ databases">
        <title>Venatorbacter sp. nov. a predator of Campylobacter and other Gram-negative bacteria.</title>
        <authorList>
            <person name="Saeedi A."/>
            <person name="Cummings N.J."/>
            <person name="Connerton I.F."/>
            <person name="Connerton P.L."/>
        </authorList>
    </citation>
    <scope>NUCLEOTIDE SEQUENCE [LARGE SCALE GENOMIC DNA]</scope>
    <source>
        <strain evidence="11">XL5</strain>
    </source>
</reference>
<dbReference type="EMBL" id="CP046056">
    <property type="protein sequence ID" value="QQD23842.1"/>
    <property type="molecule type" value="Genomic_DNA"/>
</dbReference>
<dbReference type="SMART" id="SM01358">
    <property type="entry name" value="HBM"/>
    <property type="match status" value="1"/>
</dbReference>